<evidence type="ECO:0000256" key="1">
    <source>
        <dbReference type="SAM" id="MobiDB-lite"/>
    </source>
</evidence>
<dbReference type="EC" id="4.99.1.4" evidence="2"/>
<proteinExistence type="predicted"/>
<feature type="compositionally biased region" description="Basic and acidic residues" evidence="1">
    <location>
        <begin position="252"/>
        <end position="268"/>
    </location>
</feature>
<dbReference type="AlphaFoldDB" id="A0AAD8YKP3"/>
<feature type="compositionally biased region" description="Polar residues" evidence="1">
    <location>
        <begin position="529"/>
        <end position="538"/>
    </location>
</feature>
<dbReference type="GO" id="GO:0051266">
    <property type="term" value="F:sirohydrochlorin ferrochelatase activity"/>
    <property type="evidence" value="ECO:0007669"/>
    <property type="project" value="UniProtKB-EC"/>
</dbReference>
<reference evidence="2" key="1">
    <citation type="submission" date="2023-06" db="EMBL/GenBank/DDBJ databases">
        <title>Survivors Of The Sea: Transcriptome response of Skeletonema marinoi to long-term dormancy.</title>
        <authorList>
            <person name="Pinder M.I.M."/>
            <person name="Kourtchenko O."/>
            <person name="Robertson E.K."/>
            <person name="Larsson T."/>
            <person name="Maumus F."/>
            <person name="Osuna-Cruz C.M."/>
            <person name="Vancaester E."/>
            <person name="Stenow R."/>
            <person name="Vandepoele K."/>
            <person name="Ploug H."/>
            <person name="Bruchert V."/>
            <person name="Godhe A."/>
            <person name="Topel M."/>
        </authorList>
    </citation>
    <scope>NUCLEOTIDE SEQUENCE</scope>
    <source>
        <strain evidence="2">R05AC</strain>
    </source>
</reference>
<feature type="region of interest" description="Disordered" evidence="1">
    <location>
        <begin position="245"/>
        <end position="268"/>
    </location>
</feature>
<evidence type="ECO:0000313" key="2">
    <source>
        <dbReference type="EMBL" id="KAK1747115.1"/>
    </source>
</evidence>
<dbReference type="Proteomes" id="UP001224775">
    <property type="component" value="Unassembled WGS sequence"/>
</dbReference>
<comment type="caution">
    <text evidence="2">The sequence shown here is derived from an EMBL/GenBank/DDBJ whole genome shotgun (WGS) entry which is preliminary data.</text>
</comment>
<feature type="compositionally biased region" description="Basic and acidic residues" evidence="1">
    <location>
        <begin position="383"/>
        <end position="393"/>
    </location>
</feature>
<keyword evidence="2" id="KW-0456">Lyase</keyword>
<organism evidence="2 3">
    <name type="scientific">Skeletonema marinoi</name>
    <dbReference type="NCBI Taxonomy" id="267567"/>
    <lineage>
        <taxon>Eukaryota</taxon>
        <taxon>Sar</taxon>
        <taxon>Stramenopiles</taxon>
        <taxon>Ochrophyta</taxon>
        <taxon>Bacillariophyta</taxon>
        <taxon>Coscinodiscophyceae</taxon>
        <taxon>Thalassiosirophycidae</taxon>
        <taxon>Thalassiosirales</taxon>
        <taxon>Skeletonemataceae</taxon>
        <taxon>Skeletonema</taxon>
        <taxon>Skeletonema marinoi-dohrnii complex</taxon>
    </lineage>
</organism>
<keyword evidence="3" id="KW-1185">Reference proteome</keyword>
<gene>
    <name evidence="2" type="ORF">QTG54_002459</name>
</gene>
<dbReference type="PANTHER" id="PTHR33542">
    <property type="entry name" value="SIROHYDROCHLORIN FERROCHELATASE, CHLOROPLASTIC"/>
    <property type="match status" value="1"/>
</dbReference>
<dbReference type="EMBL" id="JATAAI010000003">
    <property type="protein sequence ID" value="KAK1747115.1"/>
    <property type="molecule type" value="Genomic_DNA"/>
</dbReference>
<protein>
    <submittedName>
        <fullName evidence="2">Sirohydrochlorin ferrochelatase</fullName>
        <ecNumber evidence="2">4.99.1.4</ecNumber>
    </submittedName>
</protein>
<dbReference type="PANTHER" id="PTHR33542:SF3">
    <property type="entry name" value="SIROHYDROCHLORIN FERROCHELATASE, CHLOROPLASTIC"/>
    <property type="match status" value="1"/>
</dbReference>
<dbReference type="InterPro" id="IPR050963">
    <property type="entry name" value="Sirohydro_Cobaltochel/CbiX"/>
</dbReference>
<feature type="region of interest" description="Disordered" evidence="1">
    <location>
        <begin position="1"/>
        <end position="38"/>
    </location>
</feature>
<accession>A0AAD8YKP3</accession>
<feature type="region of interest" description="Disordered" evidence="1">
    <location>
        <begin position="512"/>
        <end position="544"/>
    </location>
</feature>
<feature type="compositionally biased region" description="Basic and acidic residues" evidence="1">
    <location>
        <begin position="15"/>
        <end position="37"/>
    </location>
</feature>
<dbReference type="Gene3D" id="3.40.50.1400">
    <property type="match status" value="1"/>
</dbReference>
<feature type="compositionally biased region" description="Polar residues" evidence="1">
    <location>
        <begin position="1"/>
        <end position="14"/>
    </location>
</feature>
<dbReference type="SUPFAM" id="SSF53800">
    <property type="entry name" value="Chelatase"/>
    <property type="match status" value="1"/>
</dbReference>
<evidence type="ECO:0000313" key="3">
    <source>
        <dbReference type="Proteomes" id="UP001224775"/>
    </source>
</evidence>
<sequence length="560" mass="63923">MTAAQEMNANGSSTSKDDVKQTNLLEKEPDRGKRDPRLGILLIDHGSKRKASNEHLNSIAEQYHSSLLSDDNDEKNNIVVKAAHMEIAEPSILTTLRQLIPGKHAMIDVPNLIAEAIQILGEERMLEYDGGVVEITSSKALGTNVKSMLGVVMLWWRNLDKEGGIQDDDQSGAVLEDVVQKLQSKLKTEQENLIEQQLTEKEEMNAQMANLTKKCHNATVAKLQETIVSLENEIQLRIEEADKQKQSLAEMSSKEEEETKEKSQQQEEKVRQLQTQLADLLDAYNELEQLQADTEAVVVDYKDQLKKTREMFDSELTVEKEKKEDYKVKWNELQLQLERKEMTEYESLLKAERDVSDVWKDKWEVLSKEQAINTTDATTSADMAEKSDAEKEEQQKQLQQYLQAELQTYYKTIQNQTAQLDGYEIELAEIETKHKESMLIATNSVEASQKRELDMLNTIEELEKEAAQTVPPPMPISDEVEDVPVEDSAEASKEDLTKIVEQLQSQVQALASEMKAASVDKQSKEDQNDVTGNEAQVPSSRSKRWRRRILRPWTMFRRNV</sequence>
<name>A0AAD8YKP3_9STRA</name>
<feature type="region of interest" description="Disordered" evidence="1">
    <location>
        <begin position="374"/>
        <end position="393"/>
    </location>
</feature>